<dbReference type="EMBL" id="ML975246">
    <property type="protein sequence ID" value="KAF1839189.1"/>
    <property type="molecule type" value="Genomic_DNA"/>
</dbReference>
<dbReference type="Gene3D" id="3.40.250.10">
    <property type="entry name" value="Rhodanese-like domain"/>
    <property type="match status" value="1"/>
</dbReference>
<feature type="domain" description="Rhodanese" evidence="2">
    <location>
        <begin position="6"/>
        <end position="99"/>
    </location>
</feature>
<dbReference type="CDD" id="cd00158">
    <property type="entry name" value="RHOD"/>
    <property type="match status" value="1"/>
</dbReference>
<dbReference type="Proteomes" id="UP000800040">
    <property type="component" value="Unassembled WGS sequence"/>
</dbReference>
<keyword evidence="4" id="KW-1185">Reference proteome</keyword>
<evidence type="ECO:0000313" key="3">
    <source>
        <dbReference type="EMBL" id="KAF1839189.1"/>
    </source>
</evidence>
<organism evidence="3 4">
    <name type="scientific">Decorospora gaudefroyi</name>
    <dbReference type="NCBI Taxonomy" id="184978"/>
    <lineage>
        <taxon>Eukaryota</taxon>
        <taxon>Fungi</taxon>
        <taxon>Dikarya</taxon>
        <taxon>Ascomycota</taxon>
        <taxon>Pezizomycotina</taxon>
        <taxon>Dothideomycetes</taxon>
        <taxon>Pleosporomycetidae</taxon>
        <taxon>Pleosporales</taxon>
        <taxon>Pleosporineae</taxon>
        <taxon>Pleosporaceae</taxon>
        <taxon>Decorospora</taxon>
    </lineage>
</organism>
<feature type="region of interest" description="Disordered" evidence="1">
    <location>
        <begin position="107"/>
        <end position="148"/>
    </location>
</feature>
<dbReference type="SMART" id="SM00450">
    <property type="entry name" value="RHOD"/>
    <property type="match status" value="1"/>
</dbReference>
<dbReference type="OrthoDB" id="361797at2759"/>
<dbReference type="PANTHER" id="PTHR45431">
    <property type="entry name" value="RHODANESE-LIKE DOMAIN-CONTAINING PROTEIN 15, CHLOROPLASTIC"/>
    <property type="match status" value="1"/>
</dbReference>
<dbReference type="InterPro" id="IPR052367">
    <property type="entry name" value="Thiosulfate_ST/Rhodanese-like"/>
</dbReference>
<reference evidence="3" key="1">
    <citation type="submission" date="2020-01" db="EMBL/GenBank/DDBJ databases">
        <authorList>
            <consortium name="DOE Joint Genome Institute"/>
            <person name="Haridas S."/>
            <person name="Albert R."/>
            <person name="Binder M."/>
            <person name="Bloem J."/>
            <person name="Labutti K."/>
            <person name="Salamov A."/>
            <person name="Andreopoulos B."/>
            <person name="Baker S.E."/>
            <person name="Barry K."/>
            <person name="Bills G."/>
            <person name="Bluhm B.H."/>
            <person name="Cannon C."/>
            <person name="Castanera R."/>
            <person name="Culley D.E."/>
            <person name="Daum C."/>
            <person name="Ezra D."/>
            <person name="Gonzalez J.B."/>
            <person name="Henrissat B."/>
            <person name="Kuo A."/>
            <person name="Liang C."/>
            <person name="Lipzen A."/>
            <person name="Lutzoni F."/>
            <person name="Magnuson J."/>
            <person name="Mondo S."/>
            <person name="Nolan M."/>
            <person name="Ohm R."/>
            <person name="Pangilinan J."/>
            <person name="Park H.-J."/>
            <person name="Ramirez L."/>
            <person name="Alfaro M."/>
            <person name="Sun H."/>
            <person name="Tritt A."/>
            <person name="Yoshinaga Y."/>
            <person name="Zwiers L.-H."/>
            <person name="Turgeon B.G."/>
            <person name="Goodwin S.B."/>
            <person name="Spatafora J.W."/>
            <person name="Crous P.W."/>
            <person name="Grigoriev I.V."/>
        </authorList>
    </citation>
    <scope>NUCLEOTIDE SEQUENCE</scope>
    <source>
        <strain evidence="3">P77</strain>
    </source>
</reference>
<dbReference type="SUPFAM" id="SSF52821">
    <property type="entry name" value="Rhodanese/Cell cycle control phosphatase"/>
    <property type="match status" value="1"/>
</dbReference>
<dbReference type="InterPro" id="IPR036873">
    <property type="entry name" value="Rhodanese-like_dom_sf"/>
</dbReference>
<sequence>MSTQELLVDVRSPSEFATGALTSDIGPTVNIEYQIIDQLPEIYASRGINVHKDDHISLYCRSGRRSNIASQTLKNMGYQHVRDIGSMEEARKLLDREQVQRQIDQEMEGAGEGEVGKGMAKEEDPKKHGRTESFGALVEGLKALEKQE</sequence>
<dbReference type="InterPro" id="IPR001763">
    <property type="entry name" value="Rhodanese-like_dom"/>
</dbReference>
<dbReference type="Pfam" id="PF00581">
    <property type="entry name" value="Rhodanese"/>
    <property type="match status" value="1"/>
</dbReference>
<evidence type="ECO:0000259" key="2">
    <source>
        <dbReference type="PROSITE" id="PS50206"/>
    </source>
</evidence>
<dbReference type="AlphaFoldDB" id="A0A6A5KV11"/>
<accession>A0A6A5KV11</accession>
<dbReference type="PANTHER" id="PTHR45431:SF3">
    <property type="entry name" value="RHODANESE-LIKE DOMAIN-CONTAINING PROTEIN 15, CHLOROPLASTIC"/>
    <property type="match status" value="1"/>
</dbReference>
<evidence type="ECO:0000313" key="4">
    <source>
        <dbReference type="Proteomes" id="UP000800040"/>
    </source>
</evidence>
<protein>
    <recommendedName>
        <fullName evidence="2">Rhodanese domain-containing protein</fullName>
    </recommendedName>
</protein>
<name>A0A6A5KV11_9PLEO</name>
<evidence type="ECO:0000256" key="1">
    <source>
        <dbReference type="SAM" id="MobiDB-lite"/>
    </source>
</evidence>
<proteinExistence type="predicted"/>
<dbReference type="PROSITE" id="PS50206">
    <property type="entry name" value="RHODANESE_3"/>
    <property type="match status" value="1"/>
</dbReference>
<gene>
    <name evidence="3" type="ORF">BDW02DRAFT_230582</name>
</gene>